<reference evidence="1" key="1">
    <citation type="submission" date="2020-11" db="EMBL/GenBank/DDBJ databases">
        <authorList>
            <consortium name="DOE Joint Genome Institute"/>
            <person name="Ahrendt S."/>
            <person name="Riley R."/>
            <person name="Andreopoulos W."/>
            <person name="Labutti K."/>
            <person name="Pangilinan J."/>
            <person name="Ruiz-Duenas F.J."/>
            <person name="Barrasa J.M."/>
            <person name="Sanchez-Garcia M."/>
            <person name="Camarero S."/>
            <person name="Miyauchi S."/>
            <person name="Serrano A."/>
            <person name="Linde D."/>
            <person name="Babiker R."/>
            <person name="Drula E."/>
            <person name="Ayuso-Fernandez I."/>
            <person name="Pacheco R."/>
            <person name="Padilla G."/>
            <person name="Ferreira P."/>
            <person name="Barriuso J."/>
            <person name="Kellner H."/>
            <person name="Castanera R."/>
            <person name="Alfaro M."/>
            <person name="Ramirez L."/>
            <person name="Pisabarro A.G."/>
            <person name="Kuo A."/>
            <person name="Tritt A."/>
            <person name="Lipzen A."/>
            <person name="He G."/>
            <person name="Yan M."/>
            <person name="Ng V."/>
            <person name="Cullen D."/>
            <person name="Martin F."/>
            <person name="Rosso M.-N."/>
            <person name="Henrissat B."/>
            <person name="Hibbett D."/>
            <person name="Martinez A.T."/>
            <person name="Grigoriev I.V."/>
        </authorList>
    </citation>
    <scope>NUCLEOTIDE SEQUENCE</scope>
    <source>
        <strain evidence="1">CBS 506.95</strain>
    </source>
</reference>
<protein>
    <submittedName>
        <fullName evidence="1">Uncharacterized protein</fullName>
    </submittedName>
</protein>
<gene>
    <name evidence="1" type="ORF">CPB83DRAFT_846823</name>
</gene>
<organism evidence="1 2">
    <name type="scientific">Crepidotus variabilis</name>
    <dbReference type="NCBI Taxonomy" id="179855"/>
    <lineage>
        <taxon>Eukaryota</taxon>
        <taxon>Fungi</taxon>
        <taxon>Dikarya</taxon>
        <taxon>Basidiomycota</taxon>
        <taxon>Agaricomycotina</taxon>
        <taxon>Agaricomycetes</taxon>
        <taxon>Agaricomycetidae</taxon>
        <taxon>Agaricales</taxon>
        <taxon>Agaricineae</taxon>
        <taxon>Crepidotaceae</taxon>
        <taxon>Crepidotus</taxon>
    </lineage>
</organism>
<accession>A0A9P6JU04</accession>
<evidence type="ECO:0000313" key="1">
    <source>
        <dbReference type="EMBL" id="KAF9532458.1"/>
    </source>
</evidence>
<evidence type="ECO:0000313" key="2">
    <source>
        <dbReference type="Proteomes" id="UP000807306"/>
    </source>
</evidence>
<keyword evidence="2" id="KW-1185">Reference proteome</keyword>
<sequence>MKLFTCWGRPQSETPRLINAVPSLQYTGRQYGPVYSDSFLMFPWSPRLGIGFGVQPKSMPSICLEVMIYRPFVGVLLSAVICTADPRSAGESALPRCWFSGFNCPRDIAATLLPANSSTDMAILLPDTRLGINPRLFRIGSKAFHRAELPFPTLDAAISFYSFWLLL</sequence>
<name>A0A9P6JU04_9AGAR</name>
<proteinExistence type="predicted"/>
<dbReference type="AlphaFoldDB" id="A0A9P6JU04"/>
<comment type="caution">
    <text evidence="1">The sequence shown here is derived from an EMBL/GenBank/DDBJ whole genome shotgun (WGS) entry which is preliminary data.</text>
</comment>
<dbReference type="Proteomes" id="UP000807306">
    <property type="component" value="Unassembled WGS sequence"/>
</dbReference>
<dbReference type="EMBL" id="MU157831">
    <property type="protein sequence ID" value="KAF9532458.1"/>
    <property type="molecule type" value="Genomic_DNA"/>
</dbReference>